<evidence type="ECO:0000313" key="2">
    <source>
        <dbReference type="Proteomes" id="UP000092607"/>
    </source>
</evidence>
<dbReference type="Proteomes" id="UP000092607">
    <property type="component" value="Unassembled WGS sequence"/>
</dbReference>
<evidence type="ECO:0000313" key="1">
    <source>
        <dbReference type="EMBL" id="OBX66380.1"/>
    </source>
</evidence>
<reference evidence="1 2" key="1">
    <citation type="submission" date="2016-06" db="EMBL/GenBank/DDBJ databases">
        <title>Draft genome of Moraxella lacunata CCUG 57757A.</title>
        <authorList>
            <person name="Salva-Serra F."/>
            <person name="Engstrom-Jakobsson H."/>
            <person name="Thorell K."/>
            <person name="Gonzales-Siles L."/>
            <person name="Karlsson R."/>
            <person name="Boulund F."/>
            <person name="Engstrand L."/>
            <person name="Kristiansson E."/>
            <person name="Moore E."/>
        </authorList>
    </citation>
    <scope>NUCLEOTIDE SEQUENCE [LARGE SCALE GENOMIC DNA]</scope>
    <source>
        <strain evidence="1 2">CCUG 57757A</strain>
    </source>
</reference>
<name>A0A1B8Q7S4_MORLA</name>
<proteinExistence type="predicted"/>
<gene>
    <name evidence="1" type="ORF">A9309_01355</name>
</gene>
<dbReference type="AlphaFoldDB" id="A0A1B8Q7S4"/>
<sequence>MKHQVKCFKMIGWVFRETTRFSKCSPSKGSKPCVIAFNTNGKAFAHLFDRVLKSNKKAIPIITSNFVKTYT</sequence>
<organism evidence="1 2">
    <name type="scientific">Moraxella lacunata</name>
    <dbReference type="NCBI Taxonomy" id="477"/>
    <lineage>
        <taxon>Bacteria</taxon>
        <taxon>Pseudomonadati</taxon>
        <taxon>Pseudomonadota</taxon>
        <taxon>Gammaproteobacteria</taxon>
        <taxon>Moraxellales</taxon>
        <taxon>Moraxellaceae</taxon>
        <taxon>Moraxella</taxon>
    </lineage>
</organism>
<comment type="caution">
    <text evidence="1">The sequence shown here is derived from an EMBL/GenBank/DDBJ whole genome shotgun (WGS) entry which is preliminary data.</text>
</comment>
<accession>A0A1B8Q7S4</accession>
<dbReference type="EMBL" id="LZMS01000013">
    <property type="protein sequence ID" value="OBX66380.1"/>
    <property type="molecule type" value="Genomic_DNA"/>
</dbReference>
<protein>
    <submittedName>
        <fullName evidence="1">Uncharacterized protein</fullName>
    </submittedName>
</protein>